<keyword evidence="8" id="KW-1185">Reference proteome</keyword>
<dbReference type="PANTHER" id="PTHR36108">
    <property type="entry name" value="COLOSSIN-B-RELATED"/>
    <property type="match status" value="1"/>
</dbReference>
<evidence type="ECO:0000256" key="3">
    <source>
        <dbReference type="ARBA" id="ARBA00022729"/>
    </source>
</evidence>
<feature type="domain" description="SpaA-like prealbumin fold" evidence="6">
    <location>
        <begin position="967"/>
        <end position="1055"/>
    </location>
</feature>
<dbReference type="Pfam" id="PF17802">
    <property type="entry name" value="SpaA"/>
    <property type="match status" value="3"/>
</dbReference>
<feature type="compositionally biased region" description="Polar residues" evidence="4">
    <location>
        <begin position="1"/>
        <end position="10"/>
    </location>
</feature>
<dbReference type="InterPro" id="IPR041033">
    <property type="entry name" value="SpaA_PFL_dom_1"/>
</dbReference>
<evidence type="ECO:0000256" key="5">
    <source>
        <dbReference type="SAM" id="Phobius"/>
    </source>
</evidence>
<sequence length="1202" mass="133387">MDNEKTSAATTIKKEIFEEPFSQKDNSEAINDEVKTNQEYGVEINGPTSLSLSSNGTYEIMVKSMATPQNTLDDVILNIYIPEGYEYDEVAQNNYIKESNYDSEQKRLTIKLMNMAQAAVNFSFTVTHVDDSAKYPNIEKIFSVQGNSTPLGSTPSDETVTKIVGEIDYKVNKTYSVPPASSNRNVTYAFNIVPEVDSLNQFVTKSQTITDKLPIGVEIVSTNDSSGSWEVFGDSSTGIEAIWTRNADYGPNSSLLSNQPSITVNYPKEKFPDYTKPPINTAELSLTDKNDQDYDGKPGNSQSLGFLPTTGSTLGIEKKASDGSGSSPWYSGTWSRKFGISGSYGSNTLNKIRELTITDSAYEHDNQEFWNHVNLYLLNVNFNSVLQVEDVPYVVEYQTSENDTWHVGASGTTAKNTQFMFTTMGSIHWQNAAHKIYLPKDILVAGLRVKVGDKNEEAKISPTSQIDIDTFLIPIYKDFKTKIGDGEKEYQNTGVISGVDEDGNDIEAATSVFAKKIKDSVPITTTVKAPNSFKPGDSIQYTAYINNLSPTDSYKEGRMKVVLPTGMFLDTTKTIDRVSAYLPEPYLDIVVPEIGEGVNVTTDFIGGQNEAEPLKQVVCFNFNTALPLTRGAGIASDRWAEGFGYNIPVTVTNSAYNANKNGAKVESWAYIEDPLYNQVPNANFRTYITDDIHDFDVKRDEIAYSSANSQVQSSGGLLLTKLSKADSDLDYQIDSQLEVGENGSWNLLMENTLAGTVTDLKLFDKLPQTEFETKLEGPITSSNPDAEIEYSRNASDYDTGDWTTNWKEATAFRVSLNKLEIDDSINIIVPTKLPSNAKVNQKIKNSFSTSLNFNNKHLSFVSNEASMVVKEPSGKILLEKIDKDTQDALQGAVFELQNKEGEIIQSNLITNESGELIVSGLAPGEYQFIEQKAPVGYELDQTPLYFTIEKGQTTVSKISAINKRIKGSILLQKVDEDTNQPLSGAVFELQDENHKVILKNMITDQTGRFAINDLSSGIYYIVETSAPKGYQLNNEPIKFEVNDKTESEQIITITNKVKDHVLRVIKKDKQDDTVLSGAVFNLYDSQGIPVQKNLKTDKNGVFILENLKEGQYQLKEITSPKGYQIATKPIDFTMREDNRTGSINVYNSRLVGEDTISKKSINSTYLPVTGERKTFWLIFFGATIILIAVIVMSAKNRKKNSM</sequence>
<dbReference type="NCBIfam" id="TIGR01167">
    <property type="entry name" value="LPXTG_anchor"/>
    <property type="match status" value="1"/>
</dbReference>
<keyword evidence="5" id="KW-1133">Transmembrane helix</keyword>
<protein>
    <recommendedName>
        <fullName evidence="6">SpaA-like prealbumin fold domain-containing protein</fullName>
    </recommendedName>
</protein>
<comment type="similarity">
    <text evidence="1">Belongs to the serine-aspartate repeat-containing protein (SDr) family.</text>
</comment>
<evidence type="ECO:0000313" key="7">
    <source>
        <dbReference type="EMBL" id="OEG09652.1"/>
    </source>
</evidence>
<keyword evidence="2" id="KW-0964">Secreted</keyword>
<dbReference type="Gene3D" id="2.60.40.10">
    <property type="entry name" value="Immunoglobulins"/>
    <property type="match status" value="3"/>
</dbReference>
<feature type="transmembrane region" description="Helical" evidence="5">
    <location>
        <begin position="1175"/>
        <end position="1194"/>
    </location>
</feature>
<dbReference type="SUPFAM" id="SSF49478">
    <property type="entry name" value="Cna protein B-type domain"/>
    <property type="match status" value="3"/>
</dbReference>
<evidence type="ECO:0000313" key="8">
    <source>
        <dbReference type="Proteomes" id="UP000094068"/>
    </source>
</evidence>
<dbReference type="PANTHER" id="PTHR36108:SF13">
    <property type="entry name" value="COLOSSIN-B-RELATED"/>
    <property type="match status" value="1"/>
</dbReference>
<dbReference type="RefSeq" id="WP_069647330.1">
    <property type="nucleotide sequence ID" value="NZ_MIJZ01000016.1"/>
</dbReference>
<comment type="caution">
    <text evidence="7">The sequence shown here is derived from an EMBL/GenBank/DDBJ whole genome shotgun (WGS) entry which is preliminary data.</text>
</comment>
<keyword evidence="5" id="KW-0812">Transmembrane</keyword>
<feature type="compositionally biased region" description="Basic and acidic residues" evidence="4">
    <location>
        <begin position="286"/>
        <end position="296"/>
    </location>
</feature>
<keyword evidence="5" id="KW-0472">Membrane</keyword>
<name>A0A1E5GAC6_9ENTE</name>
<organism evidence="7 8">
    <name type="scientific">Enterococcus ureasiticus</name>
    <dbReference type="NCBI Taxonomy" id="903984"/>
    <lineage>
        <taxon>Bacteria</taxon>
        <taxon>Bacillati</taxon>
        <taxon>Bacillota</taxon>
        <taxon>Bacilli</taxon>
        <taxon>Lactobacillales</taxon>
        <taxon>Enterococcaceae</taxon>
        <taxon>Enterococcus</taxon>
    </lineage>
</organism>
<proteinExistence type="inferred from homology"/>
<evidence type="ECO:0000259" key="6">
    <source>
        <dbReference type="Pfam" id="PF17802"/>
    </source>
</evidence>
<evidence type="ECO:0000256" key="1">
    <source>
        <dbReference type="ARBA" id="ARBA00007257"/>
    </source>
</evidence>
<feature type="domain" description="SpaA-like prealbumin fold" evidence="6">
    <location>
        <begin position="874"/>
        <end position="955"/>
    </location>
</feature>
<feature type="region of interest" description="Disordered" evidence="4">
    <location>
        <begin position="1"/>
        <end position="25"/>
    </location>
</feature>
<evidence type="ECO:0000256" key="4">
    <source>
        <dbReference type="SAM" id="MobiDB-lite"/>
    </source>
</evidence>
<feature type="region of interest" description="Disordered" evidence="4">
    <location>
        <begin position="273"/>
        <end position="308"/>
    </location>
</feature>
<dbReference type="Proteomes" id="UP000094068">
    <property type="component" value="Unassembled WGS sequence"/>
</dbReference>
<feature type="compositionally biased region" description="Polar residues" evidence="4">
    <location>
        <begin position="299"/>
        <end position="308"/>
    </location>
</feature>
<keyword evidence="3" id="KW-0732">Signal</keyword>
<dbReference type="STRING" id="903984.BCR21_15025"/>
<gene>
    <name evidence="7" type="ORF">BCR21_15025</name>
</gene>
<evidence type="ECO:0000256" key="2">
    <source>
        <dbReference type="ARBA" id="ARBA00022525"/>
    </source>
</evidence>
<dbReference type="EMBL" id="MIJZ01000016">
    <property type="protein sequence ID" value="OEG09652.1"/>
    <property type="molecule type" value="Genomic_DNA"/>
</dbReference>
<feature type="compositionally biased region" description="Basic and acidic residues" evidence="4">
    <location>
        <begin position="12"/>
        <end position="25"/>
    </location>
</feature>
<accession>A0A1E5GAC6</accession>
<feature type="domain" description="SpaA-like prealbumin fold" evidence="6">
    <location>
        <begin position="1062"/>
        <end position="1147"/>
    </location>
</feature>
<dbReference type="AlphaFoldDB" id="A0A1E5GAC6"/>
<dbReference type="InterPro" id="IPR013783">
    <property type="entry name" value="Ig-like_fold"/>
</dbReference>
<reference evidence="8" key="1">
    <citation type="submission" date="2016-09" db="EMBL/GenBank/DDBJ databases">
        <authorList>
            <person name="Gulvik C.A."/>
        </authorList>
    </citation>
    <scope>NUCLEOTIDE SEQUENCE [LARGE SCALE GENOMIC DNA]</scope>
    <source>
        <strain evidence="8">DSM 23328</strain>
    </source>
</reference>